<accession>A0A8H7NCL6</accession>
<comment type="caution">
    <text evidence="2">The sequence shown here is derived from an EMBL/GenBank/DDBJ whole genome shotgun (WGS) entry which is preliminary data.</text>
</comment>
<sequence length="370" mass="39719">MTATAMSSSQSPEASSSASISPDDELFAEDSPSRGATPSRPASASGSAPASNLDHPPSISSQPQDANATSNGMVSGVLQNTSLATRGPHNTAVNSNSYRTGYNTHNSSGDVSTDGRIRNPIPNKLLDSATEKDGNFAVMHMDMGKPVMDARSMAAKRTSELTQAAAMQANKNGYQPVKRSRLVWNTPFHDQQQHPKMKSYEPAPPYPLPQSLSPVAVKAEQARLLTLLRSIHPVIVVDQLCKAIAYFGGIPGAPPPPNHVYPESDKRNGSGALFIGWLSEIFPPADFTKPPFATPAPNPPADSYQPSPVTMLPVAKITLQTLEHMRMANLNHSLLLQAKTGSLNETRKPLEDREDDQKEARAPRCGRTRG</sequence>
<proteinExistence type="predicted"/>
<evidence type="ECO:0000313" key="2">
    <source>
        <dbReference type="EMBL" id="KAF9753325.1"/>
    </source>
</evidence>
<dbReference type="EMBL" id="JADCTT010000004">
    <property type="protein sequence ID" value="KAF9753325.1"/>
    <property type="molecule type" value="Genomic_DNA"/>
</dbReference>
<protein>
    <submittedName>
        <fullName evidence="2">Uncharacterized protein</fullName>
    </submittedName>
</protein>
<reference evidence="2" key="1">
    <citation type="submission" date="2020-10" db="EMBL/GenBank/DDBJ databases">
        <title>High-Quality Genome Resource of Clonostachys rosea strain S41 by Oxford Nanopore Long-Read Sequencing.</title>
        <authorList>
            <person name="Wang H."/>
        </authorList>
    </citation>
    <scope>NUCLEOTIDE SEQUENCE</scope>
    <source>
        <strain evidence="2">S41</strain>
    </source>
</reference>
<dbReference type="Proteomes" id="UP000616885">
    <property type="component" value="Unassembled WGS sequence"/>
</dbReference>
<feature type="compositionally biased region" description="Basic and acidic residues" evidence="1">
    <location>
        <begin position="345"/>
        <end position="362"/>
    </location>
</feature>
<evidence type="ECO:0000256" key="1">
    <source>
        <dbReference type="SAM" id="MobiDB-lite"/>
    </source>
</evidence>
<organism evidence="2 3">
    <name type="scientific">Bionectria ochroleuca</name>
    <name type="common">Gliocladium roseum</name>
    <dbReference type="NCBI Taxonomy" id="29856"/>
    <lineage>
        <taxon>Eukaryota</taxon>
        <taxon>Fungi</taxon>
        <taxon>Dikarya</taxon>
        <taxon>Ascomycota</taxon>
        <taxon>Pezizomycotina</taxon>
        <taxon>Sordariomycetes</taxon>
        <taxon>Hypocreomycetidae</taxon>
        <taxon>Hypocreales</taxon>
        <taxon>Bionectriaceae</taxon>
        <taxon>Clonostachys</taxon>
    </lineage>
</organism>
<gene>
    <name evidence="2" type="ORF">IM811_012083</name>
</gene>
<feature type="region of interest" description="Disordered" evidence="1">
    <location>
        <begin position="340"/>
        <end position="370"/>
    </location>
</feature>
<feature type="compositionally biased region" description="Polar residues" evidence="1">
    <location>
        <begin position="91"/>
        <end position="111"/>
    </location>
</feature>
<feature type="compositionally biased region" description="Polar residues" evidence="1">
    <location>
        <begin position="58"/>
        <end position="84"/>
    </location>
</feature>
<name>A0A8H7NCL6_BIOOC</name>
<feature type="region of interest" description="Disordered" evidence="1">
    <location>
        <begin position="1"/>
        <end position="128"/>
    </location>
</feature>
<feature type="compositionally biased region" description="Low complexity" evidence="1">
    <location>
        <begin position="33"/>
        <end position="51"/>
    </location>
</feature>
<dbReference type="AlphaFoldDB" id="A0A8H7NCL6"/>
<feature type="compositionally biased region" description="Low complexity" evidence="1">
    <location>
        <begin position="7"/>
        <end position="21"/>
    </location>
</feature>
<evidence type="ECO:0000313" key="3">
    <source>
        <dbReference type="Proteomes" id="UP000616885"/>
    </source>
</evidence>